<dbReference type="CDD" id="cd00096">
    <property type="entry name" value="Ig"/>
    <property type="match status" value="1"/>
</dbReference>
<evidence type="ECO:0000259" key="7">
    <source>
        <dbReference type="PROSITE" id="PS50835"/>
    </source>
</evidence>
<feature type="region of interest" description="Disordered" evidence="4">
    <location>
        <begin position="753"/>
        <end position="778"/>
    </location>
</feature>
<evidence type="ECO:0000256" key="1">
    <source>
        <dbReference type="ARBA" id="ARBA00022737"/>
    </source>
</evidence>
<dbReference type="InterPro" id="IPR013783">
    <property type="entry name" value="Ig-like_fold"/>
</dbReference>
<feature type="compositionally biased region" description="Acidic residues" evidence="4">
    <location>
        <begin position="835"/>
        <end position="854"/>
    </location>
</feature>
<dbReference type="InterPro" id="IPR000859">
    <property type="entry name" value="CUB_dom"/>
</dbReference>
<dbReference type="InterPro" id="IPR003599">
    <property type="entry name" value="Ig_sub"/>
</dbReference>
<keyword evidence="5" id="KW-0472">Membrane</keyword>
<dbReference type="EnsemblMetazoa" id="CLYHEMT016723.1">
    <property type="protein sequence ID" value="CLYHEMP016723.1"/>
    <property type="gene ID" value="CLYHEMG016723"/>
</dbReference>
<keyword evidence="9" id="KW-1185">Reference proteome</keyword>
<feature type="transmembrane region" description="Helical" evidence="5">
    <location>
        <begin position="21"/>
        <end position="41"/>
    </location>
</feature>
<dbReference type="PROSITE" id="PS50835">
    <property type="entry name" value="IG_LIKE"/>
    <property type="match status" value="1"/>
</dbReference>
<feature type="transmembrane region" description="Helical" evidence="5">
    <location>
        <begin position="432"/>
        <end position="450"/>
    </location>
</feature>
<protein>
    <submittedName>
        <fullName evidence="8">Uncharacterized protein</fullName>
    </submittedName>
</protein>
<dbReference type="InterPro" id="IPR003598">
    <property type="entry name" value="Ig_sub2"/>
</dbReference>
<dbReference type="Gene3D" id="2.60.40.10">
    <property type="entry name" value="Immunoglobulins"/>
    <property type="match status" value="1"/>
</dbReference>
<feature type="region of interest" description="Disordered" evidence="4">
    <location>
        <begin position="790"/>
        <end position="890"/>
    </location>
</feature>
<sequence>FSVLEQILWFHIKKEKTSVMGWFKFVLGSFVTLAIFNLFYVEADPKAGIDPSCEYFHNETDPNLVLKTPDFDSGLYPNNKKCGWVIESPEQAAGITIRFKYFDLEPTKRCSKYDYMMLYAQGHGESTWKQLGATDGYCGSHDSINITETTKRVLIVFRSDETKRYKGFNATFTIQITQAKPRITCLSLLENTVDGGNCNRTIEKEEGDYFLVQCKAKAIPPAKYKWEKSNIDATTGVETWAPIADRIVKNTFPNGSIQFHEIEESDLGKYRCHAENKHGEDEEMFSLYVKEKCPCPKNIRMSWYDYPPYTKYQVGTDSHNNAIYKGIFYDVLRKMFDEVCGPCTKGHGPSNLVWDVPKNKAKRLTHVKKEIEDEEADIYFPIEGGKFDDKYRNIFYFVPVVDSPGVAFLVPGIEEGASAMAIFDSVLEGKPILILTVVMALLAGIIMWMLDTYWNEEQFPRKFGEGVAEGFWWAFVTMTTVGYGDIAPVGVPGRLFAVIWILTGLVIIAIFTGVITTSLTVVALSSNVKLYGTKVGAINNTKEYRMGVIKNADMVSTASFDELSRSLSKRDIEGALIDSYVAAYHRDKFGKFRVNNIIQAPKAFGIVLGASLSTKRLYTSFKDYLEKEKADIVKDVERNTETLTEPEQSAAEEASSDLFNPSSKIFVNSVLVSCILLVIFSLFGIGFQYLYLDPRNRMIEAAKNLEMVDSVEVKQMAAQSKMLKEALLSEVRQFYAVWGDRLSVITKRHKEEQKKLLARGPSTPPSRPKAAPVMAPSPQAEEAIEIDHVDEPEPEQQPESSRSTSSAATSLSNKSTTSLIKDDGEDGLPAAPEDQPAEDQTPQDEDKPENENNSDESVSLKDMSQSPDMNGSKISVKPLIEDGSAEESKV</sequence>
<evidence type="ECO:0000256" key="5">
    <source>
        <dbReference type="SAM" id="Phobius"/>
    </source>
</evidence>
<dbReference type="Proteomes" id="UP000594262">
    <property type="component" value="Unplaced"/>
</dbReference>
<feature type="domain" description="Ig-like" evidence="7">
    <location>
        <begin position="181"/>
        <end position="286"/>
    </location>
</feature>
<dbReference type="SMART" id="SM00409">
    <property type="entry name" value="IG"/>
    <property type="match status" value="1"/>
</dbReference>
<dbReference type="PRINTS" id="PR00169">
    <property type="entry name" value="KCHANNEL"/>
</dbReference>
<dbReference type="CDD" id="cd00041">
    <property type="entry name" value="CUB"/>
    <property type="match status" value="1"/>
</dbReference>
<feature type="transmembrane region" description="Helical" evidence="5">
    <location>
        <begin position="471"/>
        <end position="491"/>
    </location>
</feature>
<dbReference type="OrthoDB" id="5982258at2759"/>
<dbReference type="SMART" id="SM00042">
    <property type="entry name" value="CUB"/>
    <property type="match status" value="1"/>
</dbReference>
<evidence type="ECO:0000313" key="9">
    <source>
        <dbReference type="Proteomes" id="UP000594262"/>
    </source>
</evidence>
<dbReference type="Pfam" id="PF00431">
    <property type="entry name" value="CUB"/>
    <property type="match status" value="1"/>
</dbReference>
<evidence type="ECO:0000256" key="4">
    <source>
        <dbReference type="SAM" id="MobiDB-lite"/>
    </source>
</evidence>
<dbReference type="SUPFAM" id="SSF49854">
    <property type="entry name" value="Spermadhesin, CUB domain"/>
    <property type="match status" value="1"/>
</dbReference>
<proteinExistence type="predicted"/>
<keyword evidence="5" id="KW-0812">Transmembrane</keyword>
<dbReference type="Gene3D" id="1.10.287.70">
    <property type="match status" value="1"/>
</dbReference>
<dbReference type="Pfam" id="PF07885">
    <property type="entry name" value="Ion_trans_2"/>
    <property type="match status" value="1"/>
</dbReference>
<dbReference type="InterPro" id="IPR007110">
    <property type="entry name" value="Ig-like_dom"/>
</dbReference>
<evidence type="ECO:0000259" key="6">
    <source>
        <dbReference type="PROSITE" id="PS01180"/>
    </source>
</evidence>
<dbReference type="PANTHER" id="PTHR24251">
    <property type="entry name" value="OVOCHYMASE-RELATED"/>
    <property type="match status" value="1"/>
</dbReference>
<reference evidence="8" key="1">
    <citation type="submission" date="2021-01" db="UniProtKB">
        <authorList>
            <consortium name="EnsemblMetazoa"/>
        </authorList>
    </citation>
    <scope>IDENTIFICATION</scope>
</reference>
<dbReference type="InterPro" id="IPR035914">
    <property type="entry name" value="Sperma_CUB_dom_sf"/>
</dbReference>
<dbReference type="Gene3D" id="2.60.120.290">
    <property type="entry name" value="Spermadhesin, CUB domain"/>
    <property type="match status" value="1"/>
</dbReference>
<dbReference type="InterPro" id="IPR013099">
    <property type="entry name" value="K_chnl_dom"/>
</dbReference>
<keyword evidence="2" id="KW-1015">Disulfide bond</keyword>
<name>A0A7M5X2E9_9CNID</name>
<evidence type="ECO:0000256" key="2">
    <source>
        <dbReference type="ARBA" id="ARBA00023157"/>
    </source>
</evidence>
<keyword evidence="5" id="KW-1133">Transmembrane helix</keyword>
<dbReference type="PROSITE" id="PS01180">
    <property type="entry name" value="CUB"/>
    <property type="match status" value="1"/>
</dbReference>
<dbReference type="SUPFAM" id="SSF81324">
    <property type="entry name" value="Voltage-gated potassium channels"/>
    <property type="match status" value="1"/>
</dbReference>
<keyword evidence="1" id="KW-0677">Repeat</keyword>
<feature type="transmembrane region" description="Helical" evidence="5">
    <location>
        <begin position="497"/>
        <end position="524"/>
    </location>
</feature>
<evidence type="ECO:0000313" key="8">
    <source>
        <dbReference type="EnsemblMetazoa" id="CLYHEMP016723.1"/>
    </source>
</evidence>
<accession>A0A7M5X2E9</accession>
<dbReference type="AlphaFoldDB" id="A0A7M5X2E9"/>
<dbReference type="SUPFAM" id="SSF48726">
    <property type="entry name" value="Immunoglobulin"/>
    <property type="match status" value="1"/>
</dbReference>
<organism evidence="8 9">
    <name type="scientific">Clytia hemisphaerica</name>
    <dbReference type="NCBI Taxonomy" id="252671"/>
    <lineage>
        <taxon>Eukaryota</taxon>
        <taxon>Metazoa</taxon>
        <taxon>Cnidaria</taxon>
        <taxon>Hydrozoa</taxon>
        <taxon>Hydroidolina</taxon>
        <taxon>Leptothecata</taxon>
        <taxon>Obeliida</taxon>
        <taxon>Clytiidae</taxon>
        <taxon>Clytia</taxon>
    </lineage>
</organism>
<dbReference type="SUPFAM" id="SSF53850">
    <property type="entry name" value="Periplasmic binding protein-like II"/>
    <property type="match status" value="1"/>
</dbReference>
<dbReference type="Pfam" id="PF13927">
    <property type="entry name" value="Ig_3"/>
    <property type="match status" value="1"/>
</dbReference>
<evidence type="ECO:0000256" key="3">
    <source>
        <dbReference type="PROSITE-ProRule" id="PRU00059"/>
    </source>
</evidence>
<feature type="compositionally biased region" description="Polar residues" evidence="4">
    <location>
        <begin position="862"/>
        <end position="873"/>
    </location>
</feature>
<feature type="compositionally biased region" description="Low complexity" evidence="4">
    <location>
        <begin position="800"/>
        <end position="818"/>
    </location>
</feature>
<feature type="transmembrane region" description="Helical" evidence="5">
    <location>
        <begin position="665"/>
        <end position="691"/>
    </location>
</feature>
<dbReference type="SMART" id="SM00408">
    <property type="entry name" value="IGc2"/>
    <property type="match status" value="1"/>
</dbReference>
<dbReference type="PANTHER" id="PTHR24251:SF50">
    <property type="entry name" value="ATTRACTIN-LIKE 1A"/>
    <property type="match status" value="1"/>
</dbReference>
<dbReference type="InterPro" id="IPR036179">
    <property type="entry name" value="Ig-like_dom_sf"/>
</dbReference>
<comment type="caution">
    <text evidence="3">Lacks conserved residue(s) required for the propagation of feature annotation.</text>
</comment>
<feature type="domain" description="CUB" evidence="6">
    <location>
        <begin position="53"/>
        <end position="175"/>
    </location>
</feature>